<name>A0A813E4Q5_POLGL</name>
<comment type="caution">
    <text evidence="1">The sequence shown here is derived from an EMBL/GenBank/DDBJ whole genome shotgun (WGS) entry which is preliminary data.</text>
</comment>
<feature type="non-terminal residue" evidence="1">
    <location>
        <position position="1"/>
    </location>
</feature>
<reference evidence="1" key="1">
    <citation type="submission" date="2021-02" db="EMBL/GenBank/DDBJ databases">
        <authorList>
            <person name="Dougan E. K."/>
            <person name="Rhodes N."/>
            <person name="Thang M."/>
            <person name="Chan C."/>
        </authorList>
    </citation>
    <scope>NUCLEOTIDE SEQUENCE</scope>
</reference>
<sequence length="164" mass="16517">MATSSRLGDGCGRRRRRVLGAGTSLVGVVVALGHSSTRRGLAGGLAWVSSAARASRPRLDLGQSAADRELHLLVPHDAAPELGPVGSSSASSAGALLTGSWAACTAVALWSARRDRSRRAAAPRAVARGAAGATEETATEVDVAIIGSGPGGTMLAYLLAERHG</sequence>
<evidence type="ECO:0000313" key="2">
    <source>
        <dbReference type="Proteomes" id="UP000654075"/>
    </source>
</evidence>
<dbReference type="EMBL" id="CAJNNV010007530">
    <property type="protein sequence ID" value="CAE8595045.1"/>
    <property type="molecule type" value="Genomic_DNA"/>
</dbReference>
<dbReference type="SUPFAM" id="SSF51905">
    <property type="entry name" value="FAD/NAD(P)-binding domain"/>
    <property type="match status" value="1"/>
</dbReference>
<organism evidence="1 2">
    <name type="scientific">Polarella glacialis</name>
    <name type="common">Dinoflagellate</name>
    <dbReference type="NCBI Taxonomy" id="89957"/>
    <lineage>
        <taxon>Eukaryota</taxon>
        <taxon>Sar</taxon>
        <taxon>Alveolata</taxon>
        <taxon>Dinophyceae</taxon>
        <taxon>Suessiales</taxon>
        <taxon>Suessiaceae</taxon>
        <taxon>Polarella</taxon>
    </lineage>
</organism>
<evidence type="ECO:0000313" key="1">
    <source>
        <dbReference type="EMBL" id="CAE8595045.1"/>
    </source>
</evidence>
<feature type="non-terminal residue" evidence="1">
    <location>
        <position position="164"/>
    </location>
</feature>
<dbReference type="InterPro" id="IPR036188">
    <property type="entry name" value="FAD/NAD-bd_sf"/>
</dbReference>
<keyword evidence="2" id="KW-1185">Reference proteome</keyword>
<dbReference type="Proteomes" id="UP000654075">
    <property type="component" value="Unassembled WGS sequence"/>
</dbReference>
<accession>A0A813E4Q5</accession>
<dbReference type="AlphaFoldDB" id="A0A813E4Q5"/>
<protein>
    <submittedName>
        <fullName evidence="1">Uncharacterized protein</fullName>
    </submittedName>
</protein>
<gene>
    <name evidence="1" type="ORF">PGLA1383_LOCUS13564</name>
</gene>
<proteinExistence type="predicted"/>